<evidence type="ECO:0000256" key="2">
    <source>
        <dbReference type="ARBA" id="ARBA00022614"/>
    </source>
</evidence>
<dbReference type="GO" id="GO:0043531">
    <property type="term" value="F:ADP binding"/>
    <property type="evidence" value="ECO:0007669"/>
    <property type="project" value="InterPro"/>
</dbReference>
<keyword evidence="8" id="KW-0520">NAD</keyword>
<evidence type="ECO:0000256" key="6">
    <source>
        <dbReference type="ARBA" id="ARBA00022821"/>
    </source>
</evidence>
<dbReference type="InterPro" id="IPR042197">
    <property type="entry name" value="Apaf_helical"/>
</dbReference>
<dbReference type="InterPro" id="IPR044974">
    <property type="entry name" value="Disease_R_plants"/>
</dbReference>
<dbReference type="GO" id="GO:0061809">
    <property type="term" value="F:NAD+ nucleosidase activity, cyclic ADP-ribose generating"/>
    <property type="evidence" value="ECO:0007669"/>
    <property type="project" value="UniProtKB-EC"/>
</dbReference>
<dbReference type="SUPFAM" id="SSF52540">
    <property type="entry name" value="P-loop containing nucleoside triphosphate hydrolases"/>
    <property type="match status" value="1"/>
</dbReference>
<dbReference type="Gene3D" id="3.40.50.300">
    <property type="entry name" value="P-loop containing nucleotide triphosphate hydrolases"/>
    <property type="match status" value="1"/>
</dbReference>
<evidence type="ECO:0000313" key="11">
    <source>
        <dbReference type="EMBL" id="CAA0395539.1"/>
    </source>
</evidence>
<dbReference type="InterPro" id="IPR002182">
    <property type="entry name" value="NB-ARC"/>
</dbReference>
<dbReference type="EMBL" id="CACSHJ010000095">
    <property type="protein sequence ID" value="CAA0395539.1"/>
    <property type="molecule type" value="Genomic_DNA"/>
</dbReference>
<evidence type="ECO:0000256" key="5">
    <source>
        <dbReference type="ARBA" id="ARBA00022801"/>
    </source>
</evidence>
<keyword evidence="2" id="KW-0433">Leucine-rich repeat</keyword>
<evidence type="ECO:0000256" key="3">
    <source>
        <dbReference type="ARBA" id="ARBA00022737"/>
    </source>
</evidence>
<organism evidence="11 12">
    <name type="scientific">Arabidopsis thaliana</name>
    <name type="common">Mouse-ear cress</name>
    <dbReference type="NCBI Taxonomy" id="3702"/>
    <lineage>
        <taxon>Eukaryota</taxon>
        <taxon>Viridiplantae</taxon>
        <taxon>Streptophyta</taxon>
        <taxon>Embryophyta</taxon>
        <taxon>Tracheophyta</taxon>
        <taxon>Spermatophyta</taxon>
        <taxon>Magnoliopsida</taxon>
        <taxon>eudicotyledons</taxon>
        <taxon>Gunneridae</taxon>
        <taxon>Pentapetalae</taxon>
        <taxon>rosids</taxon>
        <taxon>malvids</taxon>
        <taxon>Brassicales</taxon>
        <taxon>Brassicaceae</taxon>
        <taxon>Camelineae</taxon>
        <taxon>Arabidopsis</taxon>
    </lineage>
</organism>
<dbReference type="Gene3D" id="1.10.8.430">
    <property type="entry name" value="Helical domain of apoptotic protease-activating factors"/>
    <property type="match status" value="1"/>
</dbReference>
<name>A0A5S9XV65_ARATH</name>
<dbReference type="Proteomes" id="UP000434276">
    <property type="component" value="Unassembled WGS sequence"/>
</dbReference>
<evidence type="ECO:0000259" key="10">
    <source>
        <dbReference type="PROSITE" id="PS50104"/>
    </source>
</evidence>
<dbReference type="InterPro" id="IPR032675">
    <property type="entry name" value="LRR_dom_sf"/>
</dbReference>
<evidence type="ECO:0000313" key="12">
    <source>
        <dbReference type="Proteomes" id="UP000434276"/>
    </source>
</evidence>
<dbReference type="EC" id="3.2.2.6" evidence="1"/>
<accession>A0A5S9XV65</accession>
<gene>
    <name evidence="11" type="ORF">C24_LOCUS18284</name>
</gene>
<dbReference type="InterPro" id="IPR036390">
    <property type="entry name" value="WH_DNA-bd_sf"/>
</dbReference>
<dbReference type="InterPro" id="IPR035897">
    <property type="entry name" value="Toll_tir_struct_dom_sf"/>
</dbReference>
<dbReference type="SUPFAM" id="SSF52200">
    <property type="entry name" value="Toll/Interleukin receptor TIR domain"/>
    <property type="match status" value="1"/>
</dbReference>
<keyword evidence="5" id="KW-0378">Hydrolase</keyword>
<dbReference type="GO" id="GO:0006952">
    <property type="term" value="P:defense response"/>
    <property type="evidence" value="ECO:0007669"/>
    <property type="project" value="UniProtKB-KW"/>
</dbReference>
<comment type="catalytic activity">
    <reaction evidence="9">
        <text>NAD(+) + H2O = ADP-D-ribose + nicotinamide + H(+)</text>
        <dbReference type="Rhea" id="RHEA:16301"/>
        <dbReference type="ChEBI" id="CHEBI:15377"/>
        <dbReference type="ChEBI" id="CHEBI:15378"/>
        <dbReference type="ChEBI" id="CHEBI:17154"/>
        <dbReference type="ChEBI" id="CHEBI:57540"/>
        <dbReference type="ChEBI" id="CHEBI:57967"/>
        <dbReference type="EC" id="3.2.2.6"/>
    </reaction>
    <physiologicalReaction direction="left-to-right" evidence="9">
        <dbReference type="Rhea" id="RHEA:16302"/>
    </physiologicalReaction>
</comment>
<keyword evidence="6" id="KW-0611">Plant defense</keyword>
<dbReference type="FunFam" id="1.10.8.430:FF:000002">
    <property type="entry name" value="Disease resistance protein (TIR-NBS-LRR class)"/>
    <property type="match status" value="1"/>
</dbReference>
<evidence type="ECO:0000256" key="7">
    <source>
        <dbReference type="ARBA" id="ARBA00022840"/>
    </source>
</evidence>
<keyword evidence="3" id="KW-0677">Repeat</keyword>
<dbReference type="Pfam" id="PF00931">
    <property type="entry name" value="NB-ARC"/>
    <property type="match status" value="1"/>
</dbReference>
<dbReference type="SUPFAM" id="SSF52058">
    <property type="entry name" value="L domain-like"/>
    <property type="match status" value="1"/>
</dbReference>
<evidence type="ECO:0000256" key="4">
    <source>
        <dbReference type="ARBA" id="ARBA00022741"/>
    </source>
</evidence>
<dbReference type="SMART" id="SM00255">
    <property type="entry name" value="TIR"/>
    <property type="match status" value="1"/>
</dbReference>
<dbReference type="InterPro" id="IPR000157">
    <property type="entry name" value="TIR_dom"/>
</dbReference>
<reference evidence="11 12" key="1">
    <citation type="submission" date="2019-12" db="EMBL/GenBank/DDBJ databases">
        <authorList>
            <person name="Jiao W.-B."/>
            <person name="Schneeberger K."/>
        </authorList>
    </citation>
    <scope>NUCLEOTIDE SEQUENCE [LARGE SCALE GENOMIC DNA]</scope>
    <source>
        <strain evidence="12">cv. C24</strain>
    </source>
</reference>
<dbReference type="Pfam" id="PF23282">
    <property type="entry name" value="WHD_ROQ1"/>
    <property type="match status" value="1"/>
</dbReference>
<dbReference type="PRINTS" id="PR00364">
    <property type="entry name" value="DISEASERSIST"/>
</dbReference>
<dbReference type="InterPro" id="IPR011713">
    <property type="entry name" value="Leu-rich_rpt_3"/>
</dbReference>
<dbReference type="Pfam" id="PF20160">
    <property type="entry name" value="C-JID"/>
    <property type="match status" value="1"/>
</dbReference>
<dbReference type="ExpressionAtlas" id="A0A5S9XV65">
    <property type="expression patterns" value="baseline and differential"/>
</dbReference>
<dbReference type="SUPFAM" id="SSF52047">
    <property type="entry name" value="RNI-like"/>
    <property type="match status" value="1"/>
</dbReference>
<dbReference type="InterPro" id="IPR045344">
    <property type="entry name" value="C-JID"/>
</dbReference>
<dbReference type="GO" id="GO:0007165">
    <property type="term" value="P:signal transduction"/>
    <property type="evidence" value="ECO:0007669"/>
    <property type="project" value="InterPro"/>
</dbReference>
<dbReference type="FunFam" id="3.40.50.10140:FF:000007">
    <property type="entry name" value="Disease resistance protein (TIR-NBS-LRR class)"/>
    <property type="match status" value="1"/>
</dbReference>
<dbReference type="Gene3D" id="3.40.50.10140">
    <property type="entry name" value="Toll/interleukin-1 receptor homology (TIR) domain"/>
    <property type="match status" value="1"/>
</dbReference>
<evidence type="ECO:0000256" key="9">
    <source>
        <dbReference type="ARBA" id="ARBA00047304"/>
    </source>
</evidence>
<feature type="domain" description="TIR" evidence="10">
    <location>
        <begin position="7"/>
        <end position="171"/>
    </location>
</feature>
<keyword evidence="4" id="KW-0547">Nucleotide-binding</keyword>
<dbReference type="PANTHER" id="PTHR11017">
    <property type="entry name" value="LEUCINE-RICH REPEAT-CONTAINING PROTEIN"/>
    <property type="match status" value="1"/>
</dbReference>
<dbReference type="InterPro" id="IPR027417">
    <property type="entry name" value="P-loop_NTPase"/>
</dbReference>
<dbReference type="SUPFAM" id="SSF46785">
    <property type="entry name" value="Winged helix' DNA-binding domain"/>
    <property type="match status" value="1"/>
</dbReference>
<dbReference type="PANTHER" id="PTHR11017:SF274">
    <property type="entry name" value="ADP-RIBOSYL CYCLASE_CYCLIC ADP-RIBOSE HYDROLASE-RELATED"/>
    <property type="match status" value="1"/>
</dbReference>
<sequence length="1330" mass="150826">MAATSSSGSDVFPSFSGEDVRKNFLSHLLKELNRRSINTFMDHVIERSCIIADALISAIREARISIVIFSKNYAASTWCLNELVEIDNCSKYFGQKVIPVFYDVDPSHVRKQIGEFGKVFKKTCEDKPADQKQRWVKALTDISNIAGEDLRNGPNDAHMVEKIANDVSNKLFHPPKGFGDLVGIEDHIEAIKSILCLESKEAKIMVGIWGQSGIGKSTIGRALFSQLSSQFPLRAFVTYKSTSGSDVSGMKLSWEKELLSEILGQKDIKIDHFGVVEQRLKHKKVLILLDDVDNLEFLKTLVGKAEWFGSGSRIIVITQDRQLLNAHEIDLVYEVKLPSQGLALKMICRSAFGKDSPPDDFKELAFEVAKLAGNLPLGLSVLGSSLKGRTKEWWMEMMPRLRNGLNGDIMKTLRVSYDRLHQKDQDMFLYIACLFNGFEVSYVKDLLKDNVGFTMLTEKSLIRITPDGYIEMHNLLEKLGREIDRAKSKGNPGKRRFLTNFEDIHEVVTEKTGTETVLGIRLDRNCSSIILFSTRPLLVIDEESFKGMRNLQYLEIGHWSEFGHWSKMDLPQSLVYLPLKLRLLKWNYCPLKSLPSTFKAEYLVKLIMKSSKLEKLWEGTLPLGSLKKMNLWYSKNLKEIPDLSLAINLEELNLSECESLVTLPSSIQNATKLIYLNISDCKKLESFPTDLNLESLEYLDLTGCPNLRNFPAIKIVSGILGCSYFEILQDRNEIVVEDCFWNKNLPAGLDYLDCLTRCMHCEFRPEQLTSLNVSGCKLEKLWEGIQSLGSLEEMDLSESENLTEIPDLSKATHLESLILNNCKSLVTLPSTIGNLQSLGRLYMKRCTRLEVLPTDVNLSSLMILDLSGCSSLRTFPLISTNIVWLYLENTAIEEIPSTIGNLQNLRRLYMKRCTGLKVLPTDVNLSSLLMLDLSGCSSLRTFPLISTNIVCLYLENTAIEEVPCCIEDFWRLTVVLMYCCQRLKNISPNIFRLTRLKLADFTDCRGVIKALSDATVVATMEDHVSCVPLSENIEYICERFWDELYVYDVENDDADLEYFQVDWGFEVEYFSFLNCFKLERDARELILRSCFKPVALPGGEIPKYFTYRASGDSLTVTLPQSSLSQEFLRFKACVVVEPLSKGKGFYPSLKVNVGGKQYEESFFDADLLRNQFCKTDHLFFCSFKFQPEDLPSKLTFNDVEFKFCCSNRIKECGVRLLYVYQETEYNQQTTRSKKRMRMTSGTSEEYINLPCVQSVADTSLTALNMELSLGQGEASSVSSYPSLEGAALCVDSMISEQQDEEIPILNRIISCHHDDGELSENQNPFNSPTS</sequence>
<dbReference type="Pfam" id="PF01582">
    <property type="entry name" value="TIR"/>
    <property type="match status" value="1"/>
</dbReference>
<evidence type="ECO:0000256" key="8">
    <source>
        <dbReference type="ARBA" id="ARBA00023027"/>
    </source>
</evidence>
<evidence type="ECO:0000256" key="1">
    <source>
        <dbReference type="ARBA" id="ARBA00011982"/>
    </source>
</evidence>
<dbReference type="PROSITE" id="PS50104">
    <property type="entry name" value="TIR"/>
    <property type="match status" value="1"/>
</dbReference>
<proteinExistence type="predicted"/>
<keyword evidence="7" id="KW-0067">ATP-binding</keyword>
<dbReference type="GO" id="GO:0005524">
    <property type="term" value="F:ATP binding"/>
    <property type="evidence" value="ECO:0007669"/>
    <property type="project" value="UniProtKB-KW"/>
</dbReference>
<dbReference type="Pfam" id="PF07725">
    <property type="entry name" value="LRR_3"/>
    <property type="match status" value="1"/>
</dbReference>
<dbReference type="Gene3D" id="3.80.10.10">
    <property type="entry name" value="Ribonuclease Inhibitor"/>
    <property type="match status" value="3"/>
</dbReference>
<protein>
    <recommendedName>
        <fullName evidence="1">ADP-ribosyl cyclase/cyclic ADP-ribose hydrolase</fullName>
        <ecNumber evidence="1">3.2.2.6</ecNumber>
    </recommendedName>
</protein>
<dbReference type="InterPro" id="IPR058192">
    <property type="entry name" value="WHD_ROQ1-like"/>
</dbReference>
<dbReference type="OrthoDB" id="778770at2759"/>
<dbReference type="FunFam" id="3.80.10.10:FF:000359">
    <property type="entry name" value="Disease resistance protein (TIR-NBS-LRR class) family"/>
    <property type="match status" value="2"/>
</dbReference>
<dbReference type="FunFam" id="3.40.50.300:FF:001002">
    <property type="entry name" value="Disease resistance protein (TIR-NBS-LRR class)"/>
    <property type="match status" value="1"/>
</dbReference>